<accession>A0A0D4CKP5</accession>
<keyword evidence="2" id="KW-0812">Transmembrane</keyword>
<keyword evidence="4" id="KW-1185">Reference proteome</keyword>
<reference evidence="3 4" key="1">
    <citation type="journal article" date="2012" name="J. Bacteriol.">
        <title>Genome sequence of Lactobacillus mucosae LM1, isolated from piglet feces.</title>
        <authorList>
            <person name="Lee J.H."/>
            <person name="Valeriano V.D."/>
            <person name="Shin Y.R."/>
            <person name="Chae J.P."/>
            <person name="Kim G.B."/>
            <person name="Ham J.S."/>
            <person name="Chun J."/>
            <person name="Kang D.K."/>
        </authorList>
    </citation>
    <scope>NUCLEOTIDE SEQUENCE [LARGE SCALE GENOMIC DNA]</scope>
    <source>
        <strain evidence="3 4">LM1</strain>
    </source>
</reference>
<evidence type="ECO:0000256" key="2">
    <source>
        <dbReference type="SAM" id="Phobius"/>
    </source>
</evidence>
<dbReference type="KEGG" id="lmu:LBLM1_05930"/>
<keyword evidence="2" id="KW-1133">Transmembrane helix</keyword>
<evidence type="ECO:0000313" key="4">
    <source>
        <dbReference type="Proteomes" id="UP000003645"/>
    </source>
</evidence>
<organism evidence="3 4">
    <name type="scientific">Limosilactobacillus mucosae LM1</name>
    <dbReference type="NCBI Taxonomy" id="1130798"/>
    <lineage>
        <taxon>Bacteria</taxon>
        <taxon>Bacillati</taxon>
        <taxon>Bacillota</taxon>
        <taxon>Bacilli</taxon>
        <taxon>Lactobacillales</taxon>
        <taxon>Lactobacillaceae</taxon>
        <taxon>Limosilactobacillus</taxon>
    </lineage>
</organism>
<dbReference type="RefSeq" id="WP_006499517.1">
    <property type="nucleotide sequence ID" value="NZ_CP011013.1"/>
</dbReference>
<feature type="transmembrane region" description="Helical" evidence="2">
    <location>
        <begin position="77"/>
        <end position="94"/>
    </location>
</feature>
<keyword evidence="2" id="KW-0472">Membrane</keyword>
<dbReference type="AlphaFoldDB" id="A0A0D4CKP5"/>
<feature type="compositionally biased region" description="Low complexity" evidence="1">
    <location>
        <begin position="24"/>
        <end position="34"/>
    </location>
</feature>
<evidence type="ECO:0000313" key="3">
    <source>
        <dbReference type="EMBL" id="AJT50614.1"/>
    </source>
</evidence>
<protein>
    <submittedName>
        <fullName evidence="3">Uncharacterized protein</fullName>
    </submittedName>
</protein>
<dbReference type="Proteomes" id="UP000003645">
    <property type="component" value="Chromosome"/>
</dbReference>
<name>A0A0D4CKP5_LIMMU</name>
<gene>
    <name evidence="3" type="ORF">LBLM1_05930</name>
</gene>
<feature type="region of interest" description="Disordered" evidence="1">
    <location>
        <begin position="1"/>
        <end position="40"/>
    </location>
</feature>
<proteinExistence type="predicted"/>
<dbReference type="STRING" id="1130798.LBLM1_05930"/>
<dbReference type="EMBL" id="CP011013">
    <property type="protein sequence ID" value="AJT50614.1"/>
    <property type="molecule type" value="Genomic_DNA"/>
</dbReference>
<dbReference type="HOGENOM" id="CLU_2369304_0_0_9"/>
<sequence length="95" mass="11133">MAIRSRVQLRKDTERQRQAEKTEQAVAKAAQNKQKGLHPVNRYRQIRDDTNAAIQKRKQQLLNDEQVPDFQNEKLKFMLIILGIMALLTIFTVLM</sequence>
<evidence type="ECO:0000256" key="1">
    <source>
        <dbReference type="SAM" id="MobiDB-lite"/>
    </source>
</evidence>
<feature type="compositionally biased region" description="Basic and acidic residues" evidence="1">
    <location>
        <begin position="9"/>
        <end position="23"/>
    </location>
</feature>